<organism evidence="11 12">
    <name type="scientific">Marinicella litoralis</name>
    <dbReference type="NCBI Taxonomy" id="644220"/>
    <lineage>
        <taxon>Bacteria</taxon>
        <taxon>Pseudomonadati</taxon>
        <taxon>Pseudomonadota</taxon>
        <taxon>Gammaproteobacteria</taxon>
        <taxon>Lysobacterales</taxon>
        <taxon>Marinicellaceae</taxon>
        <taxon>Marinicella</taxon>
    </lineage>
</organism>
<dbReference type="AlphaFoldDB" id="A0A4R6XLA4"/>
<comment type="caution">
    <text evidence="11">The sequence shown here is derived from an EMBL/GenBank/DDBJ whole genome shotgun (WGS) entry which is preliminary data.</text>
</comment>
<name>A0A4R6XLA4_9GAMM</name>
<evidence type="ECO:0000256" key="1">
    <source>
        <dbReference type="ARBA" id="ARBA00000677"/>
    </source>
</evidence>
<evidence type="ECO:0000256" key="3">
    <source>
        <dbReference type="ARBA" id="ARBA00013208"/>
    </source>
</evidence>
<feature type="active site" evidence="7">
    <location>
        <position position="127"/>
    </location>
</feature>
<dbReference type="GO" id="GO:0009003">
    <property type="term" value="F:signal peptidase activity"/>
    <property type="evidence" value="ECO:0007669"/>
    <property type="project" value="UniProtKB-EC"/>
</dbReference>
<dbReference type="GO" id="GO:0016020">
    <property type="term" value="C:membrane"/>
    <property type="evidence" value="ECO:0007669"/>
    <property type="project" value="UniProtKB-SubCell"/>
</dbReference>
<reference evidence="11 12" key="1">
    <citation type="submission" date="2019-03" db="EMBL/GenBank/DDBJ databases">
        <title>Genomic Encyclopedia of Type Strains, Phase IV (KMG-IV): sequencing the most valuable type-strain genomes for metagenomic binning, comparative biology and taxonomic classification.</title>
        <authorList>
            <person name="Goeker M."/>
        </authorList>
    </citation>
    <scope>NUCLEOTIDE SEQUENCE [LARGE SCALE GENOMIC DNA]</scope>
    <source>
        <strain evidence="11 12">DSM 25488</strain>
    </source>
</reference>
<keyword evidence="12" id="KW-1185">Reference proteome</keyword>
<dbReference type="GO" id="GO:0006465">
    <property type="term" value="P:signal peptide processing"/>
    <property type="evidence" value="ECO:0007669"/>
    <property type="project" value="InterPro"/>
</dbReference>
<evidence type="ECO:0000259" key="10">
    <source>
        <dbReference type="Pfam" id="PF10502"/>
    </source>
</evidence>
<keyword evidence="6 8" id="KW-0378">Hydrolase</keyword>
<keyword evidence="8" id="KW-0472">Membrane</keyword>
<dbReference type="OrthoDB" id="9815782at2"/>
<dbReference type="NCBIfam" id="TIGR02227">
    <property type="entry name" value="sigpep_I_bact"/>
    <property type="match status" value="1"/>
</dbReference>
<dbReference type="PROSITE" id="PS00501">
    <property type="entry name" value="SPASE_I_1"/>
    <property type="match status" value="1"/>
</dbReference>
<dbReference type="EC" id="3.4.21.89" evidence="3 8"/>
<evidence type="ECO:0000256" key="8">
    <source>
        <dbReference type="RuleBase" id="RU003993"/>
    </source>
</evidence>
<dbReference type="InterPro" id="IPR019758">
    <property type="entry name" value="Pept_S26A_signal_pept_1_CS"/>
</dbReference>
<sequence>MQGFHWDYEVFLFLAAVLTLLAWLYSRQKKARVSQYKYIRFTAAAGSFFPLLFLILSVRSFAFEPFRIPSSSMMPTLLTGDFIYVDKSAYGLKMPVFHNTLIETGQPKKGDVFVFRSVEDPSIDVIKRVVGVPGDHIRYDQRTKQLFVNEQRVNEQFIGSYKGFHDDINPQGLNQKQATTGEQQHTVLYSNGVHRSYQYTDLVVPEGHYFGMGDNRDFSKDSRVFGLIPAENIVGQAKFIWMHWRPNAFIDGLKRIGNLL</sequence>
<comment type="subcellular location">
    <subcellularLocation>
        <location evidence="9">Membrane</location>
        <topology evidence="9">Multi-pass membrane protein</topology>
    </subcellularLocation>
</comment>
<dbReference type="InterPro" id="IPR019757">
    <property type="entry name" value="Pept_S26A_signal_pept_1_Lys-AS"/>
</dbReference>
<dbReference type="InterPro" id="IPR000223">
    <property type="entry name" value="Pept_S26A_signal_pept_1"/>
</dbReference>
<dbReference type="InterPro" id="IPR019756">
    <property type="entry name" value="Pept_S26A_signal_pept_1_Ser-AS"/>
</dbReference>
<gene>
    <name evidence="11" type="ORF">C8D91_1357</name>
</gene>
<evidence type="ECO:0000256" key="2">
    <source>
        <dbReference type="ARBA" id="ARBA00009370"/>
    </source>
</evidence>
<feature type="transmembrane region" description="Helical" evidence="8">
    <location>
        <begin position="38"/>
        <end position="62"/>
    </location>
</feature>
<evidence type="ECO:0000256" key="7">
    <source>
        <dbReference type="PIRSR" id="PIRSR600223-1"/>
    </source>
</evidence>
<evidence type="ECO:0000256" key="5">
    <source>
        <dbReference type="ARBA" id="ARBA00022670"/>
    </source>
</evidence>
<comment type="catalytic activity">
    <reaction evidence="1 8">
        <text>Cleavage of hydrophobic, N-terminal signal or leader sequences from secreted and periplasmic proteins.</text>
        <dbReference type="EC" id="3.4.21.89"/>
    </reaction>
</comment>
<dbReference type="PROSITE" id="PS00761">
    <property type="entry name" value="SPASE_I_3"/>
    <property type="match status" value="1"/>
</dbReference>
<evidence type="ECO:0000256" key="4">
    <source>
        <dbReference type="ARBA" id="ARBA00019232"/>
    </source>
</evidence>
<dbReference type="RefSeq" id="WP_099018239.1">
    <property type="nucleotide sequence ID" value="NZ_NIHB01000001.1"/>
</dbReference>
<dbReference type="PANTHER" id="PTHR43390:SF1">
    <property type="entry name" value="CHLOROPLAST PROCESSING PEPTIDASE"/>
    <property type="match status" value="1"/>
</dbReference>
<comment type="similarity">
    <text evidence="2 9">Belongs to the peptidase S26 family.</text>
</comment>
<dbReference type="PROSITE" id="PS00760">
    <property type="entry name" value="SPASE_I_2"/>
    <property type="match status" value="1"/>
</dbReference>
<evidence type="ECO:0000313" key="11">
    <source>
        <dbReference type="EMBL" id="TDR20385.1"/>
    </source>
</evidence>
<protein>
    <recommendedName>
        <fullName evidence="4 8">Signal peptidase I</fullName>
        <ecNumber evidence="3 8">3.4.21.89</ecNumber>
    </recommendedName>
</protein>
<dbReference type="GO" id="GO:0004252">
    <property type="term" value="F:serine-type endopeptidase activity"/>
    <property type="evidence" value="ECO:0007669"/>
    <property type="project" value="InterPro"/>
</dbReference>
<dbReference type="Pfam" id="PF10502">
    <property type="entry name" value="Peptidase_S26"/>
    <property type="match status" value="1"/>
</dbReference>
<evidence type="ECO:0000256" key="6">
    <source>
        <dbReference type="ARBA" id="ARBA00022801"/>
    </source>
</evidence>
<dbReference type="InterPro" id="IPR019533">
    <property type="entry name" value="Peptidase_S26"/>
</dbReference>
<accession>A0A4R6XLA4</accession>
<feature type="transmembrane region" description="Helical" evidence="8">
    <location>
        <begin position="6"/>
        <end position="26"/>
    </location>
</feature>
<keyword evidence="8" id="KW-0812">Transmembrane</keyword>
<feature type="active site" evidence="7">
    <location>
        <position position="72"/>
    </location>
</feature>
<dbReference type="CDD" id="cd06530">
    <property type="entry name" value="S26_SPase_I"/>
    <property type="match status" value="1"/>
</dbReference>
<evidence type="ECO:0000313" key="12">
    <source>
        <dbReference type="Proteomes" id="UP000295724"/>
    </source>
</evidence>
<dbReference type="SUPFAM" id="SSF51306">
    <property type="entry name" value="LexA/Signal peptidase"/>
    <property type="match status" value="1"/>
</dbReference>
<keyword evidence="5 8" id="KW-0645">Protease</keyword>
<dbReference type="EMBL" id="SNZB01000003">
    <property type="protein sequence ID" value="TDR20385.1"/>
    <property type="molecule type" value="Genomic_DNA"/>
</dbReference>
<dbReference type="InterPro" id="IPR036286">
    <property type="entry name" value="LexA/Signal_pep-like_sf"/>
</dbReference>
<proteinExistence type="inferred from homology"/>
<evidence type="ECO:0000256" key="9">
    <source>
        <dbReference type="RuleBase" id="RU362042"/>
    </source>
</evidence>
<dbReference type="PRINTS" id="PR00727">
    <property type="entry name" value="LEADERPTASE"/>
</dbReference>
<feature type="domain" description="Peptidase S26" evidence="10">
    <location>
        <begin position="46"/>
        <end position="242"/>
    </location>
</feature>
<dbReference type="PANTHER" id="PTHR43390">
    <property type="entry name" value="SIGNAL PEPTIDASE I"/>
    <property type="match status" value="1"/>
</dbReference>
<dbReference type="Gene3D" id="2.10.109.10">
    <property type="entry name" value="Umud Fragment, subunit A"/>
    <property type="match status" value="1"/>
</dbReference>
<keyword evidence="8" id="KW-1133">Transmembrane helix</keyword>
<dbReference type="Proteomes" id="UP000295724">
    <property type="component" value="Unassembled WGS sequence"/>
</dbReference>